<protein>
    <submittedName>
        <fullName evidence="1">Uncharacterized protein</fullName>
    </submittedName>
</protein>
<sequence>MVTVVEDQIPVDVEWVEQFPGLVKFPTHLKDQLEYASIEEELLEVDKGRVRWDSNQDKAWCQAKRRSLEKNIHKKGNLSHGNEKFDFVRIGLVLVRFRRFGSSSSDDSALVPIRFSTIQFGSDGLVSVPVPTIL</sequence>
<reference evidence="1" key="1">
    <citation type="journal article" date="2022" name="Plant J.">
        <title>Strategies of tolerance reflected in two North American maple genomes.</title>
        <authorList>
            <person name="McEvoy S.L."/>
            <person name="Sezen U.U."/>
            <person name="Trouern-Trend A."/>
            <person name="McMahon S.M."/>
            <person name="Schaberg P.G."/>
            <person name="Yang J."/>
            <person name="Wegrzyn J.L."/>
            <person name="Swenson N.G."/>
        </authorList>
    </citation>
    <scope>NUCLEOTIDE SEQUENCE</scope>
    <source>
        <strain evidence="1">91603</strain>
    </source>
</reference>
<name>A0AAD5IEV9_ACENE</name>
<keyword evidence="2" id="KW-1185">Reference proteome</keyword>
<organism evidence="1 2">
    <name type="scientific">Acer negundo</name>
    <name type="common">Box elder</name>
    <dbReference type="NCBI Taxonomy" id="4023"/>
    <lineage>
        <taxon>Eukaryota</taxon>
        <taxon>Viridiplantae</taxon>
        <taxon>Streptophyta</taxon>
        <taxon>Embryophyta</taxon>
        <taxon>Tracheophyta</taxon>
        <taxon>Spermatophyta</taxon>
        <taxon>Magnoliopsida</taxon>
        <taxon>eudicotyledons</taxon>
        <taxon>Gunneridae</taxon>
        <taxon>Pentapetalae</taxon>
        <taxon>rosids</taxon>
        <taxon>malvids</taxon>
        <taxon>Sapindales</taxon>
        <taxon>Sapindaceae</taxon>
        <taxon>Hippocastanoideae</taxon>
        <taxon>Acereae</taxon>
        <taxon>Acer</taxon>
    </lineage>
</organism>
<accession>A0AAD5IEV9</accession>
<dbReference type="AlphaFoldDB" id="A0AAD5IEV9"/>
<dbReference type="Proteomes" id="UP001064489">
    <property type="component" value="Chromosome 2"/>
</dbReference>
<evidence type="ECO:0000313" key="2">
    <source>
        <dbReference type="Proteomes" id="UP001064489"/>
    </source>
</evidence>
<proteinExistence type="predicted"/>
<gene>
    <name evidence="1" type="ORF">LWI28_018866</name>
</gene>
<evidence type="ECO:0000313" key="1">
    <source>
        <dbReference type="EMBL" id="KAI9161584.1"/>
    </source>
</evidence>
<reference evidence="1" key="2">
    <citation type="submission" date="2023-02" db="EMBL/GenBank/DDBJ databases">
        <authorList>
            <person name="Swenson N.G."/>
            <person name="Wegrzyn J.L."/>
            <person name="Mcevoy S.L."/>
        </authorList>
    </citation>
    <scope>NUCLEOTIDE SEQUENCE</scope>
    <source>
        <strain evidence="1">91603</strain>
        <tissue evidence="1">Leaf</tissue>
    </source>
</reference>
<comment type="caution">
    <text evidence="1">The sequence shown here is derived from an EMBL/GenBank/DDBJ whole genome shotgun (WGS) entry which is preliminary data.</text>
</comment>
<dbReference type="EMBL" id="JAJSOW010000106">
    <property type="protein sequence ID" value="KAI9161584.1"/>
    <property type="molecule type" value="Genomic_DNA"/>
</dbReference>